<dbReference type="GO" id="GO:0015074">
    <property type="term" value="P:DNA integration"/>
    <property type="evidence" value="ECO:0007669"/>
    <property type="project" value="InterPro"/>
</dbReference>
<evidence type="ECO:0000313" key="6">
    <source>
        <dbReference type="Proteomes" id="UP000053660"/>
    </source>
</evidence>
<dbReference type="InterPro" id="IPR005312">
    <property type="entry name" value="DUF1759"/>
</dbReference>
<feature type="region of interest" description="Disordered" evidence="2">
    <location>
        <begin position="1708"/>
        <end position="1734"/>
    </location>
</feature>
<dbReference type="InterPro" id="IPR041588">
    <property type="entry name" value="Integrase_H2C2"/>
</dbReference>
<dbReference type="OrthoDB" id="5844063at2759"/>
<dbReference type="InterPro" id="IPR036397">
    <property type="entry name" value="RNaseH_sf"/>
</dbReference>
<keyword evidence="1" id="KW-0175">Coiled coil</keyword>
<dbReference type="InterPro" id="IPR009878">
    <property type="entry name" value="Phlebovirus_G2_fusion"/>
</dbReference>
<dbReference type="SUPFAM" id="SSF53098">
    <property type="entry name" value="Ribonuclease H-like"/>
    <property type="match status" value="1"/>
</dbReference>
<protein>
    <submittedName>
        <fullName evidence="5">Integrase core domain protein</fullName>
    </submittedName>
</protein>
<dbReference type="InterPro" id="IPR040676">
    <property type="entry name" value="DUF5641"/>
</dbReference>
<dbReference type="Gene3D" id="3.30.420.10">
    <property type="entry name" value="Ribonuclease H-like superfamily/Ribonuclease H"/>
    <property type="match status" value="1"/>
</dbReference>
<keyword evidence="3" id="KW-1133">Transmembrane helix</keyword>
<evidence type="ECO:0000256" key="2">
    <source>
        <dbReference type="SAM" id="MobiDB-lite"/>
    </source>
</evidence>
<feature type="region of interest" description="Disordered" evidence="2">
    <location>
        <begin position="443"/>
        <end position="498"/>
    </location>
</feature>
<evidence type="ECO:0000256" key="3">
    <source>
        <dbReference type="SAM" id="Phobius"/>
    </source>
</evidence>
<dbReference type="Proteomes" id="UP000053660">
    <property type="component" value="Unassembled WGS sequence"/>
</dbReference>
<sequence length="1774" mass="203004">MATEFAFNLKTSKQKLTRQLNELSALLEESKDYVQPWKFPSDLKEMQLFLVTKPIAVEEICGKIEKLRDSIWNFYTDCNCAIEELENNEETQARGQKLELEFEKYWKEKRGEDTIQIATDICRQLEKRLVELKCQEASLQREIETNSRKGYETKCNINTAEHVNSSMLERRLLGNELKIPDFYGNAADFDSFWELFEELVHKQPYSNIEKLSILVNCCKGDAARAIKMIPRTGDSYAKAVEQLKMQYHDPRRITITMINQLKAMKQCKDDPRNLRNNLNDILAIVETLRKQGETVDTTHLMNIVLETFSKRLQDEVMKKEFDSGKQWNMEELLSNISVAVKRREHLEIRKEDTQTETSVFHTRTSVTVKCTGCGKDHYFRYCPVYRTTDEKIGRLKRISACFKCFSPKHETQFCNKQNCYICKGRHNSILCKRQNYNVKWLPRSPSPRQSSLVRKHSSHEAPTSQTYRRWTCNTRSRSQSFDGKRSMPKGVMRTASRERKHDPCKATAKLFEDGYGLMRCYGRVRASHLLPETLDPIILPTKHPFTALIVNEYHEKCGHQGVNATLANIRLKYWIPKGRQLVRRCLQKCIICKRWNGKPYFYPDSPPLPQSRTRPARPFSHIGIDLAGPFRIVNSEKEHVKRWVLLATCMVTRGIHLEVVNNLSAMQLINGLRRLIARKGKPQLILSDNATNFKLGNEIISTFERKSFNEDETFNTFLTNEMIEWKFITPLSPWKGGFYERMIGLMKSTLRKIMGRKIFNENNFVTLITETEAMVNSRPLTYTGSTPEDTAILRPIDFILPHANLSLPLCKINTSEKDDPDYIPTISTKEEAKLYFSQQLHFLEKLWKIWNENYLLELRNFHQSRIKQKSFTRRVPFLGEVVLLMEETSSRGEWPLGIVVELIKDLDGVIRAVKVRTGKSVLERSINMLIPLEIETNCDNGNKNGKNTLQETGIHKSGDDNGKIEDATHEVTTQPVSDAYRRTRPFLPRKAKENRSHVNYTSISTTTQSTVPRVQWYRWLLVTIVASLCMQSRAENVHQTQLRCKKGGVGISLSSFQDAIEICGNEHCFEVKQPDQNLTIQFPPEITLHTYHVAMKYSERNKTQALHQVCPPSPFCEQITCNFCSAMISNPECWPKIAIGVTAVLVYVVIITSFVTALMIRKLLRLTRTLLVNIWNSLCYGNRKDTRHNSEAVPLLEIDNQRRNRWNASTIIRVLTIVTACITVTKQCQQTIIVPTTVSQCNNEDKNCSSHKMVLAKLNPMQPEMCLKLKHGITLSHFLKITLMEVVLRCRRETLYFTRNTEVHVKHSKRCPHMGTCTGAKCAKITPETLVEELEEANNFTGITYCSESCGGLGCSCGFPSSGCLFYRIYHVPTDGNIYQVFSCPTWFETVKVKYQEFKGNRKTISSVLELKPNAIKHFGSTTLEVTSLSRSPLEILGKRFISNNDATAYIHDETSFSYACVGNPAGNLTCNIKDTCTCNPAEDSVNCYCSQNNVTQFMKLSNSLPIPIPNGVIRTEGINHIPTVRSQDTSAEIAIVFDASVNAVNQEIIEFTCNIIPEEITGCYSCMKGATANVICFSNEPKTTAQVSCSSQEFTLLCSPRGTRNEIKLFFNAAKVNEQCAALCGSKTTIFHLKTTLNYVNGFQPLLSYFRIGGNISESFETFEIKFPDFGHFLDIYKTYLLYTLTVLAAMVFVVVISIIHLASPSMNQPGREEDDDENQLQPEDPELEPDQHIVNIVPDDVRKAACYYCKNAGRTDEMYSHHSAFCPYHFEL</sequence>
<dbReference type="Pfam" id="PF18701">
    <property type="entry name" value="DUF5641"/>
    <property type="match status" value="1"/>
</dbReference>
<dbReference type="InterPro" id="IPR012337">
    <property type="entry name" value="RNaseH-like_sf"/>
</dbReference>
<dbReference type="PANTHER" id="PTHR47331:SF1">
    <property type="entry name" value="GAG-LIKE PROTEIN"/>
    <property type="match status" value="1"/>
</dbReference>
<evidence type="ECO:0000259" key="4">
    <source>
        <dbReference type="PROSITE" id="PS50994"/>
    </source>
</evidence>
<name>A0A0B1SZ35_OESDE</name>
<gene>
    <name evidence="5" type="ORF">OESDEN_11745</name>
</gene>
<keyword evidence="6" id="KW-1185">Reference proteome</keyword>
<evidence type="ECO:0000313" key="5">
    <source>
        <dbReference type="EMBL" id="KHJ88460.1"/>
    </source>
</evidence>
<feature type="compositionally biased region" description="Polar residues" evidence="2">
    <location>
        <begin position="460"/>
        <end position="481"/>
    </location>
</feature>
<keyword evidence="3" id="KW-0472">Membrane</keyword>
<feature type="coiled-coil region" evidence="1">
    <location>
        <begin position="115"/>
        <end position="149"/>
    </location>
</feature>
<organism evidence="5 6">
    <name type="scientific">Oesophagostomum dentatum</name>
    <name type="common">Nodular worm</name>
    <dbReference type="NCBI Taxonomy" id="61180"/>
    <lineage>
        <taxon>Eukaryota</taxon>
        <taxon>Metazoa</taxon>
        <taxon>Ecdysozoa</taxon>
        <taxon>Nematoda</taxon>
        <taxon>Chromadorea</taxon>
        <taxon>Rhabditida</taxon>
        <taxon>Rhabditina</taxon>
        <taxon>Rhabditomorpha</taxon>
        <taxon>Strongyloidea</taxon>
        <taxon>Strongylidae</taxon>
        <taxon>Oesophagostomum</taxon>
    </lineage>
</organism>
<feature type="transmembrane region" description="Helical" evidence="3">
    <location>
        <begin position="1137"/>
        <end position="1160"/>
    </location>
</feature>
<dbReference type="Gene3D" id="1.10.340.70">
    <property type="match status" value="1"/>
</dbReference>
<dbReference type="Pfam" id="PF03564">
    <property type="entry name" value="DUF1759"/>
    <property type="match status" value="1"/>
</dbReference>
<proteinExistence type="predicted"/>
<accession>A0A0B1SZ35</accession>
<dbReference type="Pfam" id="PF17921">
    <property type="entry name" value="Integrase_H2C2"/>
    <property type="match status" value="1"/>
</dbReference>
<keyword evidence="3" id="KW-0812">Transmembrane</keyword>
<dbReference type="PROSITE" id="PS50994">
    <property type="entry name" value="INTEGRASE"/>
    <property type="match status" value="1"/>
</dbReference>
<feature type="compositionally biased region" description="Acidic residues" evidence="2">
    <location>
        <begin position="1714"/>
        <end position="1730"/>
    </location>
</feature>
<dbReference type="InterPro" id="IPR001584">
    <property type="entry name" value="Integrase_cat-core"/>
</dbReference>
<feature type="domain" description="Integrase catalytic" evidence="4">
    <location>
        <begin position="614"/>
        <end position="795"/>
    </location>
</feature>
<dbReference type="Gene3D" id="2.60.40.3770">
    <property type="match status" value="1"/>
</dbReference>
<dbReference type="PANTHER" id="PTHR47331">
    <property type="entry name" value="PHD-TYPE DOMAIN-CONTAINING PROTEIN"/>
    <property type="match status" value="1"/>
</dbReference>
<evidence type="ECO:0000256" key="1">
    <source>
        <dbReference type="SAM" id="Coils"/>
    </source>
</evidence>
<feature type="transmembrane region" description="Helical" evidence="3">
    <location>
        <begin position="1681"/>
        <end position="1704"/>
    </location>
</feature>
<dbReference type="GO" id="GO:0003676">
    <property type="term" value="F:nucleic acid binding"/>
    <property type="evidence" value="ECO:0007669"/>
    <property type="project" value="InterPro"/>
</dbReference>
<dbReference type="Pfam" id="PF07245">
    <property type="entry name" value="Phlebovirus_G2"/>
    <property type="match status" value="1"/>
</dbReference>
<dbReference type="EMBL" id="KN555777">
    <property type="protein sequence ID" value="KHJ88460.1"/>
    <property type="molecule type" value="Genomic_DNA"/>
</dbReference>
<reference evidence="5 6" key="1">
    <citation type="submission" date="2014-03" db="EMBL/GenBank/DDBJ databases">
        <title>Draft genome of the hookworm Oesophagostomum dentatum.</title>
        <authorList>
            <person name="Mitreva M."/>
        </authorList>
    </citation>
    <scope>NUCLEOTIDE SEQUENCE [LARGE SCALE GENOMIC DNA]</scope>
    <source>
        <strain evidence="5 6">OD-Hann</strain>
    </source>
</reference>